<feature type="domain" description="Outer membrane protein beta-barrel" evidence="3">
    <location>
        <begin position="71"/>
        <end position="242"/>
    </location>
</feature>
<name>A0A5P2G4D0_9BACT</name>
<evidence type="ECO:0000259" key="3">
    <source>
        <dbReference type="Pfam" id="PF13568"/>
    </source>
</evidence>
<dbReference type="Pfam" id="PF13568">
    <property type="entry name" value="OMP_b-brl_2"/>
    <property type="match status" value="1"/>
</dbReference>
<proteinExistence type="predicted"/>
<accession>A0A5P2G4D0</accession>
<gene>
    <name evidence="4" type="ORF">E0W69_017525</name>
</gene>
<feature type="signal peptide" evidence="2">
    <location>
        <begin position="1"/>
        <end position="24"/>
    </location>
</feature>
<dbReference type="EMBL" id="CP044016">
    <property type="protein sequence ID" value="QES90375.1"/>
    <property type="molecule type" value="Genomic_DNA"/>
</dbReference>
<sequence>MKKSFLVIITSLFVTVFTAKTVHAQDNNPDSATIVNEALKESAQERQIQDKENEKPKPNRFSKFDLSKRPHDHLIIGFGIAGLSGTNDTTSTHGFSRQFEIEMMFDKPIRTNPHLSVGYGLGLMSTNLFFSNKYIDLATSTNSVDFSTTKKFNKFKLVLNYIEIPVEFRYAKNIEQPQKGFKFAIGIKAGYLMSAYSKGKNEINSSGASLYGTGYVEKQRNSRFFNSTMLSGTARVGFGAFSIFGNYSVLSMFKSAAGPTLRPYSIGFAVSGL</sequence>
<evidence type="ECO:0000313" key="4">
    <source>
        <dbReference type="EMBL" id="QES90375.1"/>
    </source>
</evidence>
<dbReference type="OrthoDB" id="959017at2"/>
<keyword evidence="2" id="KW-0732">Signal</keyword>
<evidence type="ECO:0000256" key="2">
    <source>
        <dbReference type="SAM" id="SignalP"/>
    </source>
</evidence>
<dbReference type="InterPro" id="IPR025665">
    <property type="entry name" value="Beta-barrel_OMP_2"/>
</dbReference>
<dbReference type="KEGG" id="arac:E0W69_017525"/>
<evidence type="ECO:0000313" key="5">
    <source>
        <dbReference type="Proteomes" id="UP000292424"/>
    </source>
</evidence>
<keyword evidence="5" id="KW-1185">Reference proteome</keyword>
<protein>
    <submittedName>
        <fullName evidence="4">PorT family protein</fullName>
    </submittedName>
</protein>
<feature type="chain" id="PRO_5024398683" evidence="2">
    <location>
        <begin position="25"/>
        <end position="273"/>
    </location>
</feature>
<dbReference type="Proteomes" id="UP000292424">
    <property type="component" value="Chromosome"/>
</dbReference>
<evidence type="ECO:0000256" key="1">
    <source>
        <dbReference type="SAM" id="MobiDB-lite"/>
    </source>
</evidence>
<reference evidence="4 5" key="1">
    <citation type="submission" date="2019-09" db="EMBL/GenBank/DDBJ databases">
        <title>Complete genome sequence of Arachidicoccus sp. B3-10 isolated from apple orchard soil.</title>
        <authorList>
            <person name="Kim H.S."/>
            <person name="Han K.-I."/>
            <person name="Suh M.K."/>
            <person name="Lee K.C."/>
            <person name="Eom M.K."/>
            <person name="Kim J.-S."/>
            <person name="Kang S.W."/>
            <person name="Sin Y."/>
            <person name="Lee J.-S."/>
        </authorList>
    </citation>
    <scope>NUCLEOTIDE SEQUENCE [LARGE SCALE GENOMIC DNA]</scope>
    <source>
        <strain evidence="4 5">B3-10</strain>
    </source>
</reference>
<organism evidence="4 5">
    <name type="scientific">Rhizosphaericola mali</name>
    <dbReference type="NCBI Taxonomy" id="2545455"/>
    <lineage>
        <taxon>Bacteria</taxon>
        <taxon>Pseudomonadati</taxon>
        <taxon>Bacteroidota</taxon>
        <taxon>Chitinophagia</taxon>
        <taxon>Chitinophagales</taxon>
        <taxon>Chitinophagaceae</taxon>
        <taxon>Rhizosphaericola</taxon>
    </lineage>
</organism>
<feature type="region of interest" description="Disordered" evidence="1">
    <location>
        <begin position="44"/>
        <end position="65"/>
    </location>
</feature>
<dbReference type="AlphaFoldDB" id="A0A5P2G4D0"/>
<dbReference type="RefSeq" id="WP_131331357.1">
    <property type="nucleotide sequence ID" value="NZ_CP044016.1"/>
</dbReference>